<feature type="compositionally biased region" description="Polar residues" evidence="1">
    <location>
        <begin position="34"/>
        <end position="43"/>
    </location>
</feature>
<keyword evidence="2" id="KW-1133">Transmembrane helix</keyword>
<keyword evidence="5" id="KW-1185">Reference proteome</keyword>
<keyword evidence="2" id="KW-0812">Transmembrane</keyword>
<dbReference type="InterPro" id="IPR006598">
    <property type="entry name" value="CAP10"/>
</dbReference>
<organism evidence="4 5">
    <name type="scientific">Puccinia graminis f. sp. tritici</name>
    <dbReference type="NCBI Taxonomy" id="56615"/>
    <lineage>
        <taxon>Eukaryota</taxon>
        <taxon>Fungi</taxon>
        <taxon>Dikarya</taxon>
        <taxon>Basidiomycota</taxon>
        <taxon>Pucciniomycotina</taxon>
        <taxon>Pucciniomycetes</taxon>
        <taxon>Pucciniales</taxon>
        <taxon>Pucciniaceae</taxon>
        <taxon>Puccinia</taxon>
    </lineage>
</organism>
<feature type="domain" description="Glycosyl transferase CAP10" evidence="3">
    <location>
        <begin position="540"/>
        <end position="723"/>
    </location>
</feature>
<feature type="transmembrane region" description="Helical" evidence="2">
    <location>
        <begin position="123"/>
        <end position="142"/>
    </location>
</feature>
<dbReference type="PANTHER" id="PTHR12203">
    <property type="entry name" value="KDEL LYS-ASP-GLU-LEU CONTAINING - RELATED"/>
    <property type="match status" value="1"/>
</dbReference>
<evidence type="ECO:0000256" key="2">
    <source>
        <dbReference type="SAM" id="Phobius"/>
    </source>
</evidence>
<dbReference type="PANTHER" id="PTHR12203:SF118">
    <property type="entry name" value="BETA-1,2-XYLOSYLTRANSFERASE 1"/>
    <property type="match status" value="1"/>
</dbReference>
<name>A0A5B0QYH4_PUCGR</name>
<evidence type="ECO:0000256" key="1">
    <source>
        <dbReference type="SAM" id="MobiDB-lite"/>
    </source>
</evidence>
<dbReference type="SMART" id="SM00672">
    <property type="entry name" value="CAP10"/>
    <property type="match status" value="1"/>
</dbReference>
<feature type="region of interest" description="Disordered" evidence="1">
    <location>
        <begin position="34"/>
        <end position="71"/>
    </location>
</feature>
<gene>
    <name evidence="4" type="ORF">PGT21_029108</name>
</gene>
<proteinExistence type="predicted"/>
<keyword evidence="2" id="KW-0472">Membrane</keyword>
<feature type="compositionally biased region" description="Low complexity" evidence="1">
    <location>
        <begin position="44"/>
        <end position="53"/>
    </location>
</feature>
<evidence type="ECO:0000313" key="5">
    <source>
        <dbReference type="Proteomes" id="UP000324748"/>
    </source>
</evidence>
<reference evidence="4 5" key="1">
    <citation type="submission" date="2019-05" db="EMBL/GenBank/DDBJ databases">
        <title>Emergence of the Ug99 lineage of the wheat stem rust pathogen through somatic hybridization.</title>
        <authorList>
            <person name="Li F."/>
            <person name="Upadhyaya N.M."/>
            <person name="Sperschneider J."/>
            <person name="Matny O."/>
            <person name="Nguyen-Phuc H."/>
            <person name="Mago R."/>
            <person name="Raley C."/>
            <person name="Miller M.E."/>
            <person name="Silverstein K.A.T."/>
            <person name="Henningsen E."/>
            <person name="Hirsch C.D."/>
            <person name="Visser B."/>
            <person name="Pretorius Z.A."/>
            <person name="Steffenson B.J."/>
            <person name="Schwessinger B."/>
            <person name="Dodds P.N."/>
            <person name="Figueroa M."/>
        </authorList>
    </citation>
    <scope>NUCLEOTIDE SEQUENCE [LARGE SCALE GENOMIC DNA]</scope>
    <source>
        <strain evidence="4">21-0</strain>
    </source>
</reference>
<evidence type="ECO:0000313" key="4">
    <source>
        <dbReference type="EMBL" id="KAA1117983.1"/>
    </source>
</evidence>
<dbReference type="Proteomes" id="UP000324748">
    <property type="component" value="Unassembled WGS sequence"/>
</dbReference>
<dbReference type="OrthoDB" id="541052at2759"/>
<dbReference type="AlphaFoldDB" id="A0A5B0QYH4"/>
<dbReference type="InterPro" id="IPR051091">
    <property type="entry name" value="O-Glucosyltr/Glycosyltrsf_90"/>
</dbReference>
<protein>
    <recommendedName>
        <fullName evidence="3">Glycosyl transferase CAP10 domain-containing protein</fullName>
    </recommendedName>
</protein>
<dbReference type="EMBL" id="VSWC01000002">
    <property type="protein sequence ID" value="KAA1117983.1"/>
    <property type="molecule type" value="Genomic_DNA"/>
</dbReference>
<comment type="caution">
    <text evidence="4">The sequence shown here is derived from an EMBL/GenBank/DDBJ whole genome shotgun (WGS) entry which is preliminary data.</text>
</comment>
<dbReference type="Pfam" id="PF05686">
    <property type="entry name" value="Glyco_transf_90"/>
    <property type="match status" value="1"/>
</dbReference>
<sequence length="785" mass="90938">MNNHPLTQIRSRSLTLPPNELNLINQRQPFTQAQTPGLQTNHNQQQQEQQQQEQEQEQEQQQAPADDYFPINNNNTTIKKTINYFLPSTNYNRIPSSENLSLLPITTTNNNNNKQLIKRNKTLIHPIALLPAFILGIIITLYSCLQEQHSTNTFLNPPSSWARFFSKPIKNQQPTTRTRTEPVINHRDHVYLPYDYLNHTWTLNPSPNQYPILQLIHNASLAWSDKLARQSKTLPQAVQEYQRRYNRPPPKGFDKWFEWAKENQVLLVDEFDRVNELIEPFWALPPNVLRNRTEEAGKNEAFSTFVIKDGKVQAIGAKKDAPRTIDQLKLLEVIVPHLPDVNVTMSHHDGPSVFMDWKTKQRHLDHARAGTVLPPELIDKVEDDASLWGFVGACAPDSPMRMVANGLAQDLKVQHAGPGGYIGLDHAKTMDLCKHPEWQEFHGFTAWAGPRPLPLRPIFSFAQSPGFVSDILNAPLEQFEDSTKNADQVKTWEEKGENQRLLWRGQTTGVWFDRQTNWRKSHRVRLHRLGVAPNHQYGQDLTRNLRIPAILTHSPSADHLLLRNQSQDRPVIVLEKEYSLAHLAKRYLSASFVGDLVQCTVEDSSCEAISKEIEFAEPVDWQFQNNFKYVLDVDGNSWSGRFRRLLKSNSLVFKSTIWPEWYRDQIQAWHHYIPVRIDYEDLFDLMSFFTGSPDPLNHTLPLDDQASLDFDFDLDLDQDQASERKMKRFLALNGFDHLAKAIAEQGSSWADQHFRYQDLRAYVWRTYLEWARVSADDRAHMNFHL</sequence>
<evidence type="ECO:0000259" key="3">
    <source>
        <dbReference type="SMART" id="SM00672"/>
    </source>
</evidence>
<accession>A0A5B0QYH4</accession>